<dbReference type="Proteomes" id="UP000326464">
    <property type="component" value="Unassembled WGS sequence"/>
</dbReference>
<dbReference type="Pfam" id="PF00583">
    <property type="entry name" value="Acetyltransf_1"/>
    <property type="match status" value="1"/>
</dbReference>
<proteinExistence type="predicted"/>
<sequence length="170" mass="19260">MKDVTIRATTEDDWEAIRNLRLEMIRDTPYGFAERLVDAERQDEQEWRRRGRRGNAMDSASMVAIDADRTWVGAMSGWIPNASTGPLLVGVYTAPSHRGRSAGVTDRMLDAVETWAATHAATLRLTVHEHNHRAQAFYQRRGYDLTGITTAYSLDPGQQELEMIRTLNAR</sequence>
<name>A0A7X1TPW0_9MICC</name>
<reference evidence="5" key="1">
    <citation type="submission" date="2019-07" db="EMBL/GenBank/DDBJ databases">
        <title>Arthrobacter KR32 sp. nov., isolated from mountain cheese made of cows milk.</title>
        <authorList>
            <person name="Flegler A."/>
        </authorList>
    </citation>
    <scope>NUCLEOTIDE SEQUENCE [LARGE SCALE GENOMIC DNA]</scope>
    <source>
        <strain evidence="5">KR32</strain>
    </source>
</reference>
<accession>A0A7X1TPW0</accession>
<organism evidence="4 5">
    <name type="scientific">Arthrobacter bussei</name>
    <dbReference type="NCBI Taxonomy" id="2594179"/>
    <lineage>
        <taxon>Bacteria</taxon>
        <taxon>Bacillati</taxon>
        <taxon>Actinomycetota</taxon>
        <taxon>Actinomycetes</taxon>
        <taxon>Micrococcales</taxon>
        <taxon>Micrococcaceae</taxon>
        <taxon>Arthrobacter</taxon>
    </lineage>
</organism>
<keyword evidence="1 4" id="KW-0808">Transferase</keyword>
<dbReference type="GO" id="GO:0016747">
    <property type="term" value="F:acyltransferase activity, transferring groups other than amino-acyl groups"/>
    <property type="evidence" value="ECO:0007669"/>
    <property type="project" value="InterPro"/>
</dbReference>
<gene>
    <name evidence="4" type="ORF">FNH21_16115</name>
</gene>
<evidence type="ECO:0000313" key="4">
    <source>
        <dbReference type="EMBL" id="MPY12219.1"/>
    </source>
</evidence>
<dbReference type="InterPro" id="IPR016181">
    <property type="entry name" value="Acyl_CoA_acyltransferase"/>
</dbReference>
<dbReference type="InterPro" id="IPR050832">
    <property type="entry name" value="Bact_Acetyltransf"/>
</dbReference>
<dbReference type="InterPro" id="IPR000182">
    <property type="entry name" value="GNAT_dom"/>
</dbReference>
<dbReference type="SUPFAM" id="SSF55729">
    <property type="entry name" value="Acyl-CoA N-acyltransferases (Nat)"/>
    <property type="match status" value="1"/>
</dbReference>
<dbReference type="CDD" id="cd04301">
    <property type="entry name" value="NAT_SF"/>
    <property type="match status" value="1"/>
</dbReference>
<comment type="caution">
    <text evidence="4">The sequence shown here is derived from an EMBL/GenBank/DDBJ whole genome shotgun (WGS) entry which is preliminary data.</text>
</comment>
<dbReference type="AlphaFoldDB" id="A0A7X1TPW0"/>
<evidence type="ECO:0000259" key="3">
    <source>
        <dbReference type="PROSITE" id="PS51186"/>
    </source>
</evidence>
<dbReference type="Gene3D" id="3.40.630.30">
    <property type="match status" value="1"/>
</dbReference>
<dbReference type="RefSeq" id="WP_338403330.1">
    <property type="nucleotide sequence ID" value="NZ_VJXX01000008.1"/>
</dbReference>
<dbReference type="EMBL" id="VJXX01000008">
    <property type="protein sequence ID" value="MPY12219.1"/>
    <property type="molecule type" value="Genomic_DNA"/>
</dbReference>
<keyword evidence="2" id="KW-0012">Acyltransferase</keyword>
<dbReference type="PANTHER" id="PTHR43877:SF2">
    <property type="entry name" value="AMINOALKYLPHOSPHONATE N-ACETYLTRANSFERASE-RELATED"/>
    <property type="match status" value="1"/>
</dbReference>
<protein>
    <submittedName>
        <fullName evidence="4">GNAT family N-acetyltransferase</fullName>
    </submittedName>
</protein>
<dbReference type="PANTHER" id="PTHR43877">
    <property type="entry name" value="AMINOALKYLPHOSPHONATE N-ACETYLTRANSFERASE-RELATED-RELATED"/>
    <property type="match status" value="1"/>
</dbReference>
<evidence type="ECO:0000256" key="2">
    <source>
        <dbReference type="ARBA" id="ARBA00023315"/>
    </source>
</evidence>
<evidence type="ECO:0000313" key="5">
    <source>
        <dbReference type="Proteomes" id="UP000326464"/>
    </source>
</evidence>
<dbReference type="PROSITE" id="PS51186">
    <property type="entry name" value="GNAT"/>
    <property type="match status" value="1"/>
</dbReference>
<keyword evidence="5" id="KW-1185">Reference proteome</keyword>
<evidence type="ECO:0000256" key="1">
    <source>
        <dbReference type="ARBA" id="ARBA00022679"/>
    </source>
</evidence>
<feature type="domain" description="N-acetyltransferase" evidence="3">
    <location>
        <begin position="4"/>
        <end position="168"/>
    </location>
</feature>